<evidence type="ECO:0000256" key="2">
    <source>
        <dbReference type="SAM" id="SignalP"/>
    </source>
</evidence>
<feature type="compositionally biased region" description="Polar residues" evidence="1">
    <location>
        <begin position="22"/>
        <end position="70"/>
    </location>
</feature>
<evidence type="ECO:0000313" key="4">
    <source>
        <dbReference type="Proteomes" id="UP001499909"/>
    </source>
</evidence>
<comment type="caution">
    <text evidence="3">The sequence shown here is derived from an EMBL/GenBank/DDBJ whole genome shotgun (WGS) entry which is preliminary data.</text>
</comment>
<evidence type="ECO:0000313" key="3">
    <source>
        <dbReference type="EMBL" id="GAA3939345.1"/>
    </source>
</evidence>
<dbReference type="EMBL" id="BAABDH010000040">
    <property type="protein sequence ID" value="GAA3939345.1"/>
    <property type="molecule type" value="Genomic_DNA"/>
</dbReference>
<feature type="signal peptide" evidence="2">
    <location>
        <begin position="1"/>
        <end position="20"/>
    </location>
</feature>
<sequence>MKTTILSLAVLLSVAGAAQAQTTPTSPQRAGVGNQTTLPSTNPTMPTNPGTISQQSTDQQPSLQRNTNLDVNVPQGQPLDRTTVDQVPARPGTTTTERPVRQRSTRRGTMPAQTVPPPQR</sequence>
<dbReference type="Proteomes" id="UP001499909">
    <property type="component" value="Unassembled WGS sequence"/>
</dbReference>
<feature type="chain" id="PRO_5046375353" evidence="2">
    <location>
        <begin position="21"/>
        <end position="120"/>
    </location>
</feature>
<keyword evidence="2" id="KW-0732">Signal</keyword>
<accession>A0ABP7N7Q8</accession>
<organism evidence="3 4">
    <name type="scientific">Hymenobacter algoricola</name>
    <dbReference type="NCBI Taxonomy" id="486267"/>
    <lineage>
        <taxon>Bacteria</taxon>
        <taxon>Pseudomonadati</taxon>
        <taxon>Bacteroidota</taxon>
        <taxon>Cytophagia</taxon>
        <taxon>Cytophagales</taxon>
        <taxon>Hymenobacteraceae</taxon>
        <taxon>Hymenobacter</taxon>
    </lineage>
</organism>
<dbReference type="RefSeq" id="WP_345114104.1">
    <property type="nucleotide sequence ID" value="NZ_BAABDH010000040.1"/>
</dbReference>
<keyword evidence="4" id="KW-1185">Reference proteome</keyword>
<gene>
    <name evidence="3" type="ORF">GCM10022406_24360</name>
</gene>
<reference evidence="4" key="1">
    <citation type="journal article" date="2019" name="Int. J. Syst. Evol. Microbiol.">
        <title>The Global Catalogue of Microorganisms (GCM) 10K type strain sequencing project: providing services to taxonomists for standard genome sequencing and annotation.</title>
        <authorList>
            <consortium name="The Broad Institute Genomics Platform"/>
            <consortium name="The Broad Institute Genome Sequencing Center for Infectious Disease"/>
            <person name="Wu L."/>
            <person name="Ma J."/>
        </authorList>
    </citation>
    <scope>NUCLEOTIDE SEQUENCE [LARGE SCALE GENOMIC DNA]</scope>
    <source>
        <strain evidence="4">JCM 17214</strain>
    </source>
</reference>
<evidence type="ECO:0000256" key="1">
    <source>
        <dbReference type="SAM" id="MobiDB-lite"/>
    </source>
</evidence>
<proteinExistence type="predicted"/>
<name>A0ABP7N7Q8_9BACT</name>
<feature type="region of interest" description="Disordered" evidence="1">
    <location>
        <begin position="17"/>
        <end position="120"/>
    </location>
</feature>
<protein>
    <submittedName>
        <fullName evidence="3">Uncharacterized protein</fullName>
    </submittedName>
</protein>